<evidence type="ECO:0000313" key="2">
    <source>
        <dbReference type="Proteomes" id="UP000835206"/>
    </source>
</evidence>
<reference evidence="3" key="1">
    <citation type="submission" date="2025-08" db="UniProtKB">
        <authorList>
            <consortium name="RefSeq"/>
        </authorList>
    </citation>
    <scope>IDENTIFICATION</scope>
</reference>
<dbReference type="GeneID" id="100644101"/>
<accession>A0A9B0C061</accession>
<dbReference type="RefSeq" id="XP_003399869.2">
    <property type="nucleotide sequence ID" value="XM_003399821.3"/>
</dbReference>
<feature type="chain" id="PRO_5038984986" evidence="1">
    <location>
        <begin position="34"/>
        <end position="155"/>
    </location>
</feature>
<sequence>MNSSASKNISANYWIRVVVALFVSLCLSEIVSAQPGYDRTARENTVDIHDTLLNFAKMGDKGMAEEMSAGISRTTKERHKRLSDQRRAELETLMALSKMTGKLVNVIRGGRQLQPTKTEREKRSVFDMNVKNLQRLFRLSQKLGYKGNAAFPVIS</sequence>
<feature type="signal peptide" evidence="1">
    <location>
        <begin position="1"/>
        <end position="33"/>
    </location>
</feature>
<dbReference type="AlphaFoldDB" id="A0A9B0C061"/>
<proteinExistence type="predicted"/>
<gene>
    <name evidence="3" type="primary">LOC100644101</name>
</gene>
<dbReference type="OrthoDB" id="6514900at2759"/>
<dbReference type="Proteomes" id="UP000835206">
    <property type="component" value="Chromosome 12"/>
</dbReference>
<evidence type="ECO:0000313" key="3">
    <source>
        <dbReference type="RefSeq" id="XP_003399869.2"/>
    </source>
</evidence>
<keyword evidence="1" id="KW-0732">Signal</keyword>
<organism evidence="2 3">
    <name type="scientific">Bombus terrestris</name>
    <name type="common">Buff-tailed bumblebee</name>
    <name type="synonym">Apis terrestris</name>
    <dbReference type="NCBI Taxonomy" id="30195"/>
    <lineage>
        <taxon>Eukaryota</taxon>
        <taxon>Metazoa</taxon>
        <taxon>Ecdysozoa</taxon>
        <taxon>Arthropoda</taxon>
        <taxon>Hexapoda</taxon>
        <taxon>Insecta</taxon>
        <taxon>Pterygota</taxon>
        <taxon>Neoptera</taxon>
        <taxon>Endopterygota</taxon>
        <taxon>Hymenoptera</taxon>
        <taxon>Apocrita</taxon>
        <taxon>Aculeata</taxon>
        <taxon>Apoidea</taxon>
        <taxon>Anthophila</taxon>
        <taxon>Apidae</taxon>
        <taxon>Bombus</taxon>
        <taxon>Bombus</taxon>
    </lineage>
</organism>
<keyword evidence="2" id="KW-1185">Reference proteome</keyword>
<evidence type="ECO:0000256" key="1">
    <source>
        <dbReference type="SAM" id="SignalP"/>
    </source>
</evidence>
<dbReference type="KEGG" id="bter:100644101"/>
<protein>
    <submittedName>
        <fullName evidence="3">Uncharacterized protein LOC100644101</fullName>
    </submittedName>
</protein>
<name>A0A9B0C061_BOMTE</name>